<dbReference type="PATRIC" id="fig|54005.3.peg.765"/>
<proteinExistence type="inferred from homology"/>
<reference evidence="9 10" key="1">
    <citation type="submission" date="2016-01" db="EMBL/GenBank/DDBJ databases">
        <authorList>
            <person name="Oliw E.H."/>
        </authorList>
    </citation>
    <scope>NUCLEOTIDE SEQUENCE [LARGE SCALE GENOMIC DNA]</scope>
    <source>
        <strain evidence="9 10">CMW7756A</strain>
    </source>
</reference>
<comment type="caution">
    <text evidence="9">The sequence shown here is derived from an EMBL/GenBank/DDBJ whole genome shotgun (WGS) entry which is preliminary data.</text>
</comment>
<dbReference type="NCBIfam" id="TIGR00237">
    <property type="entry name" value="xseA"/>
    <property type="match status" value="1"/>
</dbReference>
<dbReference type="Pfam" id="PF13742">
    <property type="entry name" value="tRNA_anti_2"/>
    <property type="match status" value="1"/>
</dbReference>
<comment type="function">
    <text evidence="5">Bidirectionally degrades single-stranded DNA into large acid-insoluble oligonucleotides, which are then degraded further into small acid-soluble oligonucleotides.</text>
</comment>
<dbReference type="PANTHER" id="PTHR30008">
    <property type="entry name" value="EXODEOXYRIBONUCLEASE 7 LARGE SUBUNIT"/>
    <property type="match status" value="1"/>
</dbReference>
<evidence type="ECO:0000256" key="1">
    <source>
        <dbReference type="ARBA" id="ARBA00022490"/>
    </source>
</evidence>
<dbReference type="EMBL" id="LRQE01000024">
    <property type="protein sequence ID" value="KXA30770.1"/>
    <property type="molecule type" value="Genomic_DNA"/>
</dbReference>
<dbReference type="Pfam" id="PF02601">
    <property type="entry name" value="Exonuc_VII_L"/>
    <property type="match status" value="1"/>
</dbReference>
<evidence type="ECO:0000313" key="9">
    <source>
        <dbReference type="EMBL" id="KXA30770.1"/>
    </source>
</evidence>
<gene>
    <name evidence="5" type="primary">xseA</name>
    <name evidence="9" type="ORF">HMPREF3229_00778</name>
</gene>
<dbReference type="GO" id="GO:0006308">
    <property type="term" value="P:DNA catabolic process"/>
    <property type="evidence" value="ECO:0007669"/>
    <property type="project" value="UniProtKB-UniRule"/>
</dbReference>
<dbReference type="Proteomes" id="UP000070174">
    <property type="component" value="Unassembled WGS sequence"/>
</dbReference>
<dbReference type="GO" id="GO:0009318">
    <property type="term" value="C:exodeoxyribonuclease VII complex"/>
    <property type="evidence" value="ECO:0007669"/>
    <property type="project" value="UniProtKB-UniRule"/>
</dbReference>
<evidence type="ECO:0000256" key="2">
    <source>
        <dbReference type="ARBA" id="ARBA00022722"/>
    </source>
</evidence>
<dbReference type="EC" id="3.1.11.6" evidence="5"/>
<dbReference type="InterPro" id="IPR025824">
    <property type="entry name" value="OB-fold_nuc-bd_dom"/>
</dbReference>
<evidence type="ECO:0000259" key="7">
    <source>
        <dbReference type="Pfam" id="PF02601"/>
    </source>
</evidence>
<feature type="domain" description="Exonuclease VII large subunit C-terminal" evidence="7">
    <location>
        <begin position="121"/>
        <end position="474"/>
    </location>
</feature>
<dbReference type="GO" id="GO:0008855">
    <property type="term" value="F:exodeoxyribonuclease VII activity"/>
    <property type="evidence" value="ECO:0007669"/>
    <property type="project" value="UniProtKB-UniRule"/>
</dbReference>
<evidence type="ECO:0000256" key="6">
    <source>
        <dbReference type="RuleBase" id="RU004355"/>
    </source>
</evidence>
<dbReference type="HAMAP" id="MF_00378">
    <property type="entry name" value="Exonuc_7_L"/>
    <property type="match status" value="1"/>
</dbReference>
<evidence type="ECO:0000256" key="4">
    <source>
        <dbReference type="ARBA" id="ARBA00022839"/>
    </source>
</evidence>
<dbReference type="AlphaFoldDB" id="A0A133PQ66"/>
<dbReference type="InterPro" id="IPR020579">
    <property type="entry name" value="Exonuc_VII_lsu_C"/>
</dbReference>
<dbReference type="CDD" id="cd04489">
    <property type="entry name" value="ExoVII_LU_OBF"/>
    <property type="match status" value="1"/>
</dbReference>
<evidence type="ECO:0000256" key="3">
    <source>
        <dbReference type="ARBA" id="ARBA00022801"/>
    </source>
</evidence>
<dbReference type="GO" id="GO:0005737">
    <property type="term" value="C:cytoplasm"/>
    <property type="evidence" value="ECO:0007669"/>
    <property type="project" value="UniProtKB-SubCell"/>
</dbReference>
<dbReference type="GO" id="GO:0003676">
    <property type="term" value="F:nucleic acid binding"/>
    <property type="evidence" value="ECO:0007669"/>
    <property type="project" value="InterPro"/>
</dbReference>
<dbReference type="RefSeq" id="WP_060799976.1">
    <property type="nucleotide sequence ID" value="NZ_KQ957097.1"/>
</dbReference>
<evidence type="ECO:0000259" key="8">
    <source>
        <dbReference type="Pfam" id="PF13742"/>
    </source>
</evidence>
<comment type="subunit">
    <text evidence="5">Heterooligomer composed of large and small subunits.</text>
</comment>
<comment type="catalytic activity">
    <reaction evidence="5 6">
        <text>Exonucleolytic cleavage in either 5'- to 3'- or 3'- to 5'-direction to yield nucleoside 5'-phosphates.</text>
        <dbReference type="EC" id="3.1.11.6"/>
    </reaction>
</comment>
<feature type="domain" description="OB-fold nucleic acid binding" evidence="8">
    <location>
        <begin position="7"/>
        <end position="98"/>
    </location>
</feature>
<organism evidence="9">
    <name type="scientific">Peptoniphilus harei</name>
    <dbReference type="NCBI Taxonomy" id="54005"/>
    <lineage>
        <taxon>Bacteria</taxon>
        <taxon>Bacillati</taxon>
        <taxon>Bacillota</taxon>
        <taxon>Tissierellia</taxon>
        <taxon>Tissierellales</taxon>
        <taxon>Peptoniphilaceae</taxon>
        <taxon>Peptoniphilus</taxon>
    </lineage>
</organism>
<comment type="subcellular location">
    <subcellularLocation>
        <location evidence="5 6">Cytoplasm</location>
    </subcellularLocation>
</comment>
<dbReference type="InterPro" id="IPR003753">
    <property type="entry name" value="Exonuc_VII_L"/>
</dbReference>
<comment type="similarity">
    <text evidence="5 6">Belongs to the XseA family.</text>
</comment>
<dbReference type="PANTHER" id="PTHR30008:SF0">
    <property type="entry name" value="EXODEOXYRIBONUCLEASE 7 LARGE SUBUNIT"/>
    <property type="match status" value="1"/>
</dbReference>
<keyword evidence="1 5" id="KW-0963">Cytoplasm</keyword>
<keyword evidence="2 5" id="KW-0540">Nuclease</keyword>
<sequence>MAKSAFNVSELNNYIKKLISMDYILRDINITGEITNLNFHKNGNIYFSLKDKFARIDAMASQEDIKIKIFDGAKVMAKGTVTYYERSGRVFLYISQMDLDGKGNLYQEYLDLKEKLTKEGLFDPRHKKSLKKYPSRIGLITSTSGAAIKDVINIFRKRNKTCDILVYPSLVQGAYASESLIAGVKYFNQEEPVDTIIIARGGGSFEDLFVFNDEGLAREIFASKIPVISAVGHEVDYTICDFVADMRAATPTNAAELVTLSEDEILSELEKKKFQLNNLMDRRLDYNRLRLLNLYKNISIKNQIYKINERTRDLLRAHALLNSSMKKIIEGHEYGLQEKRFYLGNFKLKESKEIENYSYRLKNISVNINSRLNKDIESLNFDRKLLNYYFKSYVNDNHRKFKPFEKFFATYDLSLRLKNERNRLNLLKLGLDSAFEKINKVEIFGADGKSLKSARDARLGDIISLKFKDGKLESKVQKVEVRD</sequence>
<name>A0A133PQ66_9FIRM</name>
<evidence type="ECO:0000313" key="10">
    <source>
        <dbReference type="Proteomes" id="UP000070174"/>
    </source>
</evidence>
<keyword evidence="3 5" id="KW-0378">Hydrolase</keyword>
<accession>A0A133PQ66</accession>
<evidence type="ECO:0000256" key="5">
    <source>
        <dbReference type="HAMAP-Rule" id="MF_00378"/>
    </source>
</evidence>
<keyword evidence="4 5" id="KW-0269">Exonuclease</keyword>
<protein>
    <recommendedName>
        <fullName evidence="5">Exodeoxyribonuclease 7 large subunit</fullName>
        <ecNumber evidence="5">3.1.11.6</ecNumber>
    </recommendedName>
    <alternativeName>
        <fullName evidence="5">Exodeoxyribonuclease VII large subunit</fullName>
        <shortName evidence="5">Exonuclease VII large subunit</shortName>
    </alternativeName>
</protein>